<gene>
    <name evidence="2" type="ORF">AB8B28_04275</name>
</gene>
<feature type="signal peptide" evidence="1">
    <location>
        <begin position="1"/>
        <end position="22"/>
    </location>
</feature>
<dbReference type="AlphaFoldDB" id="A0AB39V722"/>
<reference evidence="2" key="1">
    <citation type="submission" date="2024-07" db="EMBL/GenBank/DDBJ databases">
        <authorList>
            <person name="Li X.-J."/>
            <person name="Wang X."/>
        </authorList>
    </citation>
    <scope>NUCLEOTIDE SEQUENCE</scope>
    <source>
        <strain evidence="2">HSP-536</strain>
    </source>
</reference>
<dbReference type="RefSeq" id="WP_369717012.1">
    <property type="nucleotide sequence ID" value="NZ_CP165647.1"/>
</dbReference>
<dbReference type="EMBL" id="CP165647">
    <property type="protein sequence ID" value="XDU63074.1"/>
    <property type="molecule type" value="Genomic_DNA"/>
</dbReference>
<accession>A0AB39V722</accession>
<protein>
    <submittedName>
        <fullName evidence="2">Uncharacterized protein</fullName>
    </submittedName>
</protein>
<name>A0AB39V722_9FUSO</name>
<feature type="chain" id="PRO_5044203078" evidence="1">
    <location>
        <begin position="23"/>
        <end position="160"/>
    </location>
</feature>
<organism evidence="2">
    <name type="scientific">Leptotrichia alba</name>
    <dbReference type="NCBI Taxonomy" id="3239304"/>
    <lineage>
        <taxon>Bacteria</taxon>
        <taxon>Fusobacteriati</taxon>
        <taxon>Fusobacteriota</taxon>
        <taxon>Fusobacteriia</taxon>
        <taxon>Fusobacteriales</taxon>
        <taxon>Leptotrichiaceae</taxon>
        <taxon>Leptotrichia</taxon>
    </lineage>
</organism>
<keyword evidence="1" id="KW-0732">Signal</keyword>
<proteinExistence type="predicted"/>
<dbReference type="KEGG" id="lala:AB8B28_04275"/>
<sequence>MKKKILLILIFINIFKYSSASAIDFSSLERQLKNCNHCSGIEEELKTRLEKFILEEDFYEFDYNEKNEKYKFFIPKGSIVKHSEDKLNLTFYDGKNNSLLVNLRKRGSFFELDTDSLESLLYLANVENYESKVLKFRKRLLDRNKNFIKEKQDIEFEKKL</sequence>
<evidence type="ECO:0000313" key="2">
    <source>
        <dbReference type="EMBL" id="XDU63074.1"/>
    </source>
</evidence>
<evidence type="ECO:0000256" key="1">
    <source>
        <dbReference type="SAM" id="SignalP"/>
    </source>
</evidence>